<evidence type="ECO:0000313" key="2">
    <source>
        <dbReference type="EMBL" id="QES18454.1"/>
    </source>
</evidence>
<name>A0A5P2AJX6_STRVZ</name>
<accession>A0A5P2AJX6</accession>
<protein>
    <submittedName>
        <fullName evidence="2">Uncharacterized protein</fullName>
    </submittedName>
</protein>
<dbReference type="Proteomes" id="UP000324106">
    <property type="component" value="Chromosome"/>
</dbReference>
<dbReference type="EMBL" id="CP029194">
    <property type="protein sequence ID" value="QES18454.1"/>
    <property type="molecule type" value="Genomic_DNA"/>
</dbReference>
<keyword evidence="1" id="KW-0472">Membrane</keyword>
<dbReference type="OrthoDB" id="4321797at2"/>
<gene>
    <name evidence="2" type="ORF">DEJ46_04540</name>
</gene>
<reference evidence="2 3" key="1">
    <citation type="submission" date="2018-05" db="EMBL/GenBank/DDBJ databases">
        <title>Streptomyces venezuelae.</title>
        <authorList>
            <person name="Kim W."/>
            <person name="Lee N."/>
            <person name="Cho B.-K."/>
        </authorList>
    </citation>
    <scope>NUCLEOTIDE SEQUENCE [LARGE SCALE GENOMIC DNA]</scope>
    <source>
        <strain evidence="2 3">ATCC 15068</strain>
    </source>
</reference>
<dbReference type="AlphaFoldDB" id="A0A5P2AJX6"/>
<keyword evidence="1" id="KW-0812">Transmembrane</keyword>
<sequence length="98" mass="10631">MPLTSVLLALWALAFLTLNTVLSVRVWRIRQLPRWRRALPGLLLCAGLAAILSRGTGTTTVAETLALPLYVATVAISLFEPRRHLARSSRPDDAGALA</sequence>
<evidence type="ECO:0000313" key="3">
    <source>
        <dbReference type="Proteomes" id="UP000324106"/>
    </source>
</evidence>
<dbReference type="RefSeq" id="WP_150264276.1">
    <property type="nucleotide sequence ID" value="NZ_CP029194.1"/>
</dbReference>
<keyword evidence="1" id="KW-1133">Transmembrane helix</keyword>
<organism evidence="2 3">
    <name type="scientific">Streptomyces venezuelae</name>
    <dbReference type="NCBI Taxonomy" id="54571"/>
    <lineage>
        <taxon>Bacteria</taxon>
        <taxon>Bacillati</taxon>
        <taxon>Actinomycetota</taxon>
        <taxon>Actinomycetes</taxon>
        <taxon>Kitasatosporales</taxon>
        <taxon>Streptomycetaceae</taxon>
        <taxon>Streptomyces</taxon>
    </lineage>
</organism>
<proteinExistence type="predicted"/>
<feature type="transmembrane region" description="Helical" evidence="1">
    <location>
        <begin position="6"/>
        <end position="26"/>
    </location>
</feature>
<evidence type="ECO:0000256" key="1">
    <source>
        <dbReference type="SAM" id="Phobius"/>
    </source>
</evidence>